<evidence type="ECO:0000256" key="3">
    <source>
        <dbReference type="ARBA" id="ARBA00022630"/>
    </source>
</evidence>
<sequence>MRFLRTIQGKVVVVICVVIAVLLSAVIIQKYRLKPLKQTEMIMGTLVEITVIPANEKAIREAFEALKKVDALMSTYKEDSEISILNREGKAQVSEETLEVVEAAIEFSRLTDGAFDITVGPLLDLWKKAKKEEKAPSEKEIEEVISLVGYQRIILEGNQIRLEKKGMRIDLGGIAKGYAVDKAIEALKRNGIKRALVNAGGDLYALGKAPQGGGWSIGIQDPRDEAKIIDIIKVKDKAVATSGDYRRYFTLEGKRFSHIVNPKTGLTVQDVPMSVTIIGPDATRTDALSTGVFVLGPEEGMKLIESLPEVEGMIISEGMKKLASEVWEEFLE</sequence>
<proteinExistence type="inferred from homology"/>
<comment type="similarity">
    <text evidence="10">Belongs to the ApbE family.</text>
</comment>
<accession>A0A7C1MHH9</accession>
<keyword evidence="3 10" id="KW-0285">Flavoprotein</keyword>
<dbReference type="GO" id="GO:0046872">
    <property type="term" value="F:metal ion binding"/>
    <property type="evidence" value="ECO:0007669"/>
    <property type="project" value="UniProtKB-UniRule"/>
</dbReference>
<evidence type="ECO:0000256" key="5">
    <source>
        <dbReference type="ARBA" id="ARBA00022723"/>
    </source>
</evidence>
<protein>
    <recommendedName>
        <fullName evidence="2 10">FAD:protein FMN transferase</fullName>
        <ecNumber evidence="1 10">2.7.1.180</ecNumber>
    </recommendedName>
    <alternativeName>
        <fullName evidence="8 10">Flavin transferase</fullName>
    </alternativeName>
</protein>
<evidence type="ECO:0000256" key="11">
    <source>
        <dbReference type="PIRSR" id="PIRSR006268-2"/>
    </source>
</evidence>
<keyword evidence="7 10" id="KW-0460">Magnesium</keyword>
<keyword evidence="5 10" id="KW-0479">Metal-binding</keyword>
<dbReference type="GO" id="GO:0016740">
    <property type="term" value="F:transferase activity"/>
    <property type="evidence" value="ECO:0007669"/>
    <property type="project" value="UniProtKB-UniRule"/>
</dbReference>
<keyword evidence="12" id="KW-1133">Transmembrane helix</keyword>
<keyword evidence="4 10" id="KW-0808">Transferase</keyword>
<dbReference type="PANTHER" id="PTHR30040">
    <property type="entry name" value="THIAMINE BIOSYNTHESIS LIPOPROTEIN APBE"/>
    <property type="match status" value="1"/>
</dbReference>
<dbReference type="Pfam" id="PF02424">
    <property type="entry name" value="ApbE"/>
    <property type="match status" value="1"/>
</dbReference>
<dbReference type="InterPro" id="IPR024932">
    <property type="entry name" value="ApbE"/>
</dbReference>
<keyword evidence="6 10" id="KW-0274">FAD</keyword>
<dbReference type="Proteomes" id="UP000885667">
    <property type="component" value="Unassembled WGS sequence"/>
</dbReference>
<keyword evidence="12" id="KW-0812">Transmembrane</keyword>
<comment type="caution">
    <text evidence="13">The sequence shown here is derived from an EMBL/GenBank/DDBJ whole genome shotgun (WGS) entry which is preliminary data.</text>
</comment>
<gene>
    <name evidence="13" type="ORF">ENH69_01585</name>
</gene>
<feature type="binding site" evidence="11">
    <location>
        <position position="290"/>
    </location>
    <ligand>
        <name>Mg(2+)</name>
        <dbReference type="ChEBI" id="CHEBI:18420"/>
    </ligand>
</feature>
<evidence type="ECO:0000256" key="12">
    <source>
        <dbReference type="SAM" id="Phobius"/>
    </source>
</evidence>
<dbReference type="Gene3D" id="3.10.520.10">
    <property type="entry name" value="ApbE-like domains"/>
    <property type="match status" value="1"/>
</dbReference>
<evidence type="ECO:0000256" key="6">
    <source>
        <dbReference type="ARBA" id="ARBA00022827"/>
    </source>
</evidence>
<dbReference type="AlphaFoldDB" id="A0A7C1MHH9"/>
<comment type="cofactor">
    <cofactor evidence="11">
        <name>Mg(2+)</name>
        <dbReference type="ChEBI" id="CHEBI:18420"/>
    </cofactor>
    <cofactor evidence="11">
        <name>Mn(2+)</name>
        <dbReference type="ChEBI" id="CHEBI:29035"/>
    </cofactor>
    <text evidence="11">Magnesium. Can also use manganese.</text>
</comment>
<evidence type="ECO:0000256" key="1">
    <source>
        <dbReference type="ARBA" id="ARBA00011955"/>
    </source>
</evidence>
<evidence type="ECO:0000256" key="10">
    <source>
        <dbReference type="PIRNR" id="PIRNR006268"/>
    </source>
</evidence>
<evidence type="ECO:0000256" key="4">
    <source>
        <dbReference type="ARBA" id="ARBA00022679"/>
    </source>
</evidence>
<dbReference type="EMBL" id="DRFT01000110">
    <property type="protein sequence ID" value="HDZ49894.1"/>
    <property type="molecule type" value="Genomic_DNA"/>
</dbReference>
<evidence type="ECO:0000256" key="9">
    <source>
        <dbReference type="ARBA" id="ARBA00048540"/>
    </source>
</evidence>
<dbReference type="InterPro" id="IPR003374">
    <property type="entry name" value="ApbE-like_sf"/>
</dbReference>
<dbReference type="SUPFAM" id="SSF143631">
    <property type="entry name" value="ApbE-like"/>
    <property type="match status" value="1"/>
</dbReference>
<dbReference type="PANTHER" id="PTHR30040:SF2">
    <property type="entry name" value="FAD:PROTEIN FMN TRANSFERASE"/>
    <property type="match status" value="1"/>
</dbReference>
<dbReference type="PIRSF" id="PIRSF006268">
    <property type="entry name" value="ApbE"/>
    <property type="match status" value="1"/>
</dbReference>
<keyword evidence="12" id="KW-0472">Membrane</keyword>
<evidence type="ECO:0000256" key="8">
    <source>
        <dbReference type="ARBA" id="ARBA00031306"/>
    </source>
</evidence>
<organism evidence="13">
    <name type="scientific">Aerophobetes bacterium</name>
    <dbReference type="NCBI Taxonomy" id="2030807"/>
    <lineage>
        <taxon>Bacteria</taxon>
        <taxon>Candidatus Aerophobota</taxon>
    </lineage>
</organism>
<comment type="catalytic activity">
    <reaction evidence="9 10">
        <text>L-threonyl-[protein] + FAD = FMN-L-threonyl-[protein] + AMP + H(+)</text>
        <dbReference type="Rhea" id="RHEA:36847"/>
        <dbReference type="Rhea" id="RHEA-COMP:11060"/>
        <dbReference type="Rhea" id="RHEA-COMP:11061"/>
        <dbReference type="ChEBI" id="CHEBI:15378"/>
        <dbReference type="ChEBI" id="CHEBI:30013"/>
        <dbReference type="ChEBI" id="CHEBI:57692"/>
        <dbReference type="ChEBI" id="CHEBI:74257"/>
        <dbReference type="ChEBI" id="CHEBI:456215"/>
        <dbReference type="EC" id="2.7.1.180"/>
    </reaction>
</comment>
<feature type="binding site" evidence="11">
    <location>
        <position position="286"/>
    </location>
    <ligand>
        <name>Mg(2+)</name>
        <dbReference type="ChEBI" id="CHEBI:18420"/>
    </ligand>
</feature>
<feature type="binding site" evidence="11">
    <location>
        <position position="173"/>
    </location>
    <ligand>
        <name>Mg(2+)</name>
        <dbReference type="ChEBI" id="CHEBI:18420"/>
    </ligand>
</feature>
<evidence type="ECO:0000256" key="7">
    <source>
        <dbReference type="ARBA" id="ARBA00022842"/>
    </source>
</evidence>
<feature type="transmembrane region" description="Helical" evidence="12">
    <location>
        <begin position="12"/>
        <end position="31"/>
    </location>
</feature>
<reference evidence="13" key="1">
    <citation type="journal article" date="2020" name="mSystems">
        <title>Genome- and Community-Level Interaction Insights into Carbon Utilization and Element Cycling Functions of Hydrothermarchaeota in Hydrothermal Sediment.</title>
        <authorList>
            <person name="Zhou Z."/>
            <person name="Liu Y."/>
            <person name="Xu W."/>
            <person name="Pan J."/>
            <person name="Luo Z.H."/>
            <person name="Li M."/>
        </authorList>
    </citation>
    <scope>NUCLEOTIDE SEQUENCE [LARGE SCALE GENOMIC DNA]</scope>
    <source>
        <strain evidence="13">HyVt-329</strain>
    </source>
</reference>
<evidence type="ECO:0000313" key="13">
    <source>
        <dbReference type="EMBL" id="HDZ49894.1"/>
    </source>
</evidence>
<name>A0A7C1MHH9_UNCAE</name>
<dbReference type="EC" id="2.7.1.180" evidence="1 10"/>
<evidence type="ECO:0000256" key="2">
    <source>
        <dbReference type="ARBA" id="ARBA00016337"/>
    </source>
</evidence>